<proteinExistence type="predicted"/>
<dbReference type="InterPro" id="IPR040442">
    <property type="entry name" value="Pyrv_kinase-like_dom_sf"/>
</dbReference>
<dbReference type="Gene3D" id="3.20.20.60">
    <property type="entry name" value="Phosphoenolpyruvate-binding domains"/>
    <property type="match status" value="1"/>
</dbReference>
<dbReference type="EMBL" id="BHYM01000099">
    <property type="protein sequence ID" value="GCE44615.1"/>
    <property type="molecule type" value="Genomic_DNA"/>
</dbReference>
<gene>
    <name evidence="1" type="ORF">Rhow_009036</name>
</gene>
<dbReference type="Proteomes" id="UP000287519">
    <property type="component" value="Unassembled WGS sequence"/>
</dbReference>
<accession>A0A402CM52</accession>
<protein>
    <submittedName>
        <fullName evidence="1">Uncharacterized protein</fullName>
    </submittedName>
</protein>
<dbReference type="AlphaFoldDB" id="A0A402CM52"/>
<keyword evidence="2" id="KW-1185">Reference proteome</keyword>
<sequence length="56" mass="5875">MNRVFSPSAAELEHAREVVDALDAALAAGLGTAIVRGQLVDEPVARHARSLLGQSH</sequence>
<reference evidence="1 2" key="1">
    <citation type="submission" date="2018-11" db="EMBL/GenBank/DDBJ databases">
        <title>Microbial catabolism of amino acid.</title>
        <authorList>
            <person name="Hibi M."/>
            <person name="Ogawa J."/>
        </authorList>
    </citation>
    <scope>NUCLEOTIDE SEQUENCE [LARGE SCALE GENOMIC DNA]</scope>
    <source>
        <strain evidence="1 2">C31-06</strain>
    </source>
</reference>
<evidence type="ECO:0000313" key="1">
    <source>
        <dbReference type="EMBL" id="GCE44615.1"/>
    </source>
</evidence>
<comment type="caution">
    <text evidence="1">The sequence shown here is derived from an EMBL/GenBank/DDBJ whole genome shotgun (WGS) entry which is preliminary data.</text>
</comment>
<evidence type="ECO:0000313" key="2">
    <source>
        <dbReference type="Proteomes" id="UP000287519"/>
    </source>
</evidence>
<organism evidence="1 2">
    <name type="scientific">Rhodococcus wratislaviensis</name>
    <name type="common">Tsukamurella wratislaviensis</name>
    <dbReference type="NCBI Taxonomy" id="44752"/>
    <lineage>
        <taxon>Bacteria</taxon>
        <taxon>Bacillati</taxon>
        <taxon>Actinomycetota</taxon>
        <taxon>Actinomycetes</taxon>
        <taxon>Mycobacteriales</taxon>
        <taxon>Nocardiaceae</taxon>
        <taxon>Rhodococcus</taxon>
    </lineage>
</organism>
<name>A0A402CM52_RHOWR</name>